<accession>A0A1I7LS88</accession>
<dbReference type="InterPro" id="IPR002563">
    <property type="entry name" value="Flavin_Rdtase-like_dom"/>
</dbReference>
<dbReference type="AlphaFoldDB" id="A0A1I7LS88"/>
<gene>
    <name evidence="4" type="ORF">SAMN05216552_103650</name>
</gene>
<dbReference type="SUPFAM" id="SSF50475">
    <property type="entry name" value="FMN-binding split barrel"/>
    <property type="match status" value="1"/>
</dbReference>
<dbReference type="InterPro" id="IPR012349">
    <property type="entry name" value="Split_barrel_FMN-bd"/>
</dbReference>
<organism evidence="4 5">
    <name type="scientific">Pseudoduganella namucuonensis</name>
    <dbReference type="NCBI Taxonomy" id="1035707"/>
    <lineage>
        <taxon>Bacteria</taxon>
        <taxon>Pseudomonadati</taxon>
        <taxon>Pseudomonadota</taxon>
        <taxon>Betaproteobacteria</taxon>
        <taxon>Burkholderiales</taxon>
        <taxon>Oxalobacteraceae</taxon>
        <taxon>Telluria group</taxon>
        <taxon>Pseudoduganella</taxon>
    </lineage>
</organism>
<dbReference type="InterPro" id="IPR036390">
    <property type="entry name" value="WH_DNA-bd_sf"/>
</dbReference>
<proteinExistence type="inferred from homology"/>
<dbReference type="Pfam" id="PF01613">
    <property type="entry name" value="Flavin_Reduct"/>
    <property type="match status" value="1"/>
</dbReference>
<keyword evidence="2" id="KW-0560">Oxidoreductase</keyword>
<dbReference type="GO" id="GO:0010181">
    <property type="term" value="F:FMN binding"/>
    <property type="evidence" value="ECO:0007669"/>
    <property type="project" value="InterPro"/>
</dbReference>
<keyword evidence="5" id="KW-1185">Reference proteome</keyword>
<dbReference type="OrthoDB" id="9792858at2"/>
<dbReference type="Proteomes" id="UP000199391">
    <property type="component" value="Unassembled WGS sequence"/>
</dbReference>
<dbReference type="EMBL" id="FPBO01000036">
    <property type="protein sequence ID" value="SFV12542.1"/>
    <property type="molecule type" value="Genomic_DNA"/>
</dbReference>
<dbReference type="InterPro" id="IPR050268">
    <property type="entry name" value="NADH-dep_flavin_reductase"/>
</dbReference>
<feature type="domain" description="Flavin reductase like" evidence="3">
    <location>
        <begin position="16"/>
        <end position="159"/>
    </location>
</feature>
<dbReference type="SMART" id="SM00903">
    <property type="entry name" value="Flavin_Reduct"/>
    <property type="match status" value="1"/>
</dbReference>
<dbReference type="GO" id="GO:0004497">
    <property type="term" value="F:monooxygenase activity"/>
    <property type="evidence" value="ECO:0007669"/>
    <property type="project" value="UniProtKB-KW"/>
</dbReference>
<reference evidence="5" key="1">
    <citation type="submission" date="2016-10" db="EMBL/GenBank/DDBJ databases">
        <authorList>
            <person name="Varghese N."/>
            <person name="Submissions S."/>
        </authorList>
    </citation>
    <scope>NUCLEOTIDE SEQUENCE [LARGE SCALE GENOMIC DNA]</scope>
    <source>
        <strain evidence="5">CGMCC 1.11014</strain>
    </source>
</reference>
<dbReference type="PANTHER" id="PTHR30466:SF11">
    <property type="entry name" value="FLAVIN-DEPENDENT MONOOXYGENASE, REDUCTASE SUBUNIT HSAB"/>
    <property type="match status" value="1"/>
</dbReference>
<sequence>MTIPQPFDQREFRRTLGTFTTGVTIITARAADGAPVGITANSFNSVSLDPPMVLWSLAKTSRSLAAFNDSDHWAVHILSVDQDALSNRFAKSGEDKFHGVATEAGAGGVPLLTGCTARLQCKSAFRYDGGDHIIFVGEVCAFDRSDSPPLVFHGGKYAIAASKSDKDAFSRDAPPSDASFSENFIGYLLARAHFQFYSQVRGHARAHGLSDAEYFVLTVLSARDGRPASDLIESFAYTGHAVSAALLEGLGARGLLTVSDCPSRLCRLSDQGRAATLQVLAAAKALEADMVAKCGEWEMTALKNLLKQCIAHTDPGLAHPWDVCAPGPLAS</sequence>
<dbReference type="Gene3D" id="1.10.10.10">
    <property type="entry name" value="Winged helix-like DNA-binding domain superfamily/Winged helix DNA-binding domain"/>
    <property type="match status" value="1"/>
</dbReference>
<dbReference type="Gene3D" id="2.30.110.10">
    <property type="entry name" value="Electron Transport, Fmn-binding Protein, Chain A"/>
    <property type="match status" value="1"/>
</dbReference>
<evidence type="ECO:0000256" key="2">
    <source>
        <dbReference type="ARBA" id="ARBA00023002"/>
    </source>
</evidence>
<evidence type="ECO:0000313" key="5">
    <source>
        <dbReference type="Proteomes" id="UP000199391"/>
    </source>
</evidence>
<dbReference type="PANTHER" id="PTHR30466">
    <property type="entry name" value="FLAVIN REDUCTASE"/>
    <property type="match status" value="1"/>
</dbReference>
<dbReference type="RefSeq" id="WP_093559201.1">
    <property type="nucleotide sequence ID" value="NZ_FPBO01000036.1"/>
</dbReference>
<keyword evidence="4" id="KW-0503">Monooxygenase</keyword>
<protein>
    <submittedName>
        <fullName evidence="4">3-hydroxy-9,10-secoandrosta-1,3,5(10)-triene-9,17-dione monooxygenase reductase component</fullName>
    </submittedName>
</protein>
<dbReference type="STRING" id="1035707.SAMN05216552_103650"/>
<evidence type="ECO:0000256" key="1">
    <source>
        <dbReference type="ARBA" id="ARBA00008898"/>
    </source>
</evidence>
<comment type="similarity">
    <text evidence="1">Belongs to the non-flavoprotein flavin reductase family.</text>
</comment>
<evidence type="ECO:0000259" key="3">
    <source>
        <dbReference type="SMART" id="SM00903"/>
    </source>
</evidence>
<dbReference type="SUPFAM" id="SSF46785">
    <property type="entry name" value="Winged helix' DNA-binding domain"/>
    <property type="match status" value="1"/>
</dbReference>
<dbReference type="InterPro" id="IPR036388">
    <property type="entry name" value="WH-like_DNA-bd_sf"/>
</dbReference>
<evidence type="ECO:0000313" key="4">
    <source>
        <dbReference type="EMBL" id="SFV12542.1"/>
    </source>
</evidence>
<dbReference type="GO" id="GO:0042602">
    <property type="term" value="F:riboflavin reductase (NADPH) activity"/>
    <property type="evidence" value="ECO:0007669"/>
    <property type="project" value="TreeGrafter"/>
</dbReference>
<name>A0A1I7LS88_9BURK</name>